<evidence type="ECO:0000313" key="2">
    <source>
        <dbReference type="Proteomes" id="UP000789860"/>
    </source>
</evidence>
<feature type="non-terminal residue" evidence="1">
    <location>
        <position position="1"/>
    </location>
</feature>
<evidence type="ECO:0000313" key="1">
    <source>
        <dbReference type="EMBL" id="CAG8559939.1"/>
    </source>
</evidence>
<protein>
    <submittedName>
        <fullName evidence="1">2349_t:CDS:1</fullName>
    </submittedName>
</protein>
<sequence length="57" mass="6450">ARQTRRYLVGIRNYAQLSTKRNLSAFELGRKCGICCKSEYNSRTCLNAESTSEDSEA</sequence>
<organism evidence="1 2">
    <name type="scientific">Scutellospora calospora</name>
    <dbReference type="NCBI Taxonomy" id="85575"/>
    <lineage>
        <taxon>Eukaryota</taxon>
        <taxon>Fungi</taxon>
        <taxon>Fungi incertae sedis</taxon>
        <taxon>Mucoromycota</taxon>
        <taxon>Glomeromycotina</taxon>
        <taxon>Glomeromycetes</taxon>
        <taxon>Diversisporales</taxon>
        <taxon>Gigasporaceae</taxon>
        <taxon>Scutellospora</taxon>
    </lineage>
</organism>
<dbReference type="EMBL" id="CAJVPM010008949">
    <property type="protein sequence ID" value="CAG8559939.1"/>
    <property type="molecule type" value="Genomic_DNA"/>
</dbReference>
<keyword evidence="2" id="KW-1185">Reference proteome</keyword>
<gene>
    <name evidence="1" type="ORF">SCALOS_LOCUS5474</name>
</gene>
<dbReference type="Proteomes" id="UP000789860">
    <property type="component" value="Unassembled WGS sequence"/>
</dbReference>
<name>A0ACA9M0H9_9GLOM</name>
<proteinExistence type="predicted"/>
<reference evidence="1" key="1">
    <citation type="submission" date="2021-06" db="EMBL/GenBank/DDBJ databases">
        <authorList>
            <person name="Kallberg Y."/>
            <person name="Tangrot J."/>
            <person name="Rosling A."/>
        </authorList>
    </citation>
    <scope>NUCLEOTIDE SEQUENCE</scope>
    <source>
        <strain evidence="1">AU212A</strain>
    </source>
</reference>
<comment type="caution">
    <text evidence="1">The sequence shown here is derived from an EMBL/GenBank/DDBJ whole genome shotgun (WGS) entry which is preliminary data.</text>
</comment>
<accession>A0ACA9M0H9</accession>